<accession>A0A2S2CSR7</accession>
<reference evidence="3" key="1">
    <citation type="submission" date="2018-05" db="EMBL/GenBank/DDBJ databases">
        <title>Azospirillum thermophila sp. nov., a novel isolated from hot spring.</title>
        <authorList>
            <person name="Zhao Z."/>
        </authorList>
    </citation>
    <scope>NUCLEOTIDE SEQUENCE [LARGE SCALE GENOMIC DNA]</scope>
    <source>
        <strain evidence="3">CFH 70021</strain>
    </source>
</reference>
<dbReference type="OrthoDB" id="7301396at2"/>
<evidence type="ECO:0000313" key="2">
    <source>
        <dbReference type="EMBL" id="AWK87465.1"/>
    </source>
</evidence>
<dbReference type="EMBL" id="CP029353">
    <property type="protein sequence ID" value="AWK87465.1"/>
    <property type="molecule type" value="Genomic_DNA"/>
</dbReference>
<gene>
    <name evidence="2" type="ORF">DEW08_15650</name>
</gene>
<keyword evidence="3" id="KW-1185">Reference proteome</keyword>
<evidence type="ECO:0000256" key="1">
    <source>
        <dbReference type="SAM" id="MobiDB-lite"/>
    </source>
</evidence>
<sequence length="182" mass="20131">MSSTPRSRKSLPQTAPDPALPVELSEPPLPEGGRLVPGSRYSDADWAMAAHRMAAGWPMVQVARAMGCHRNTLWRAYYVSPAFRERVEWERACLRREASSRLRSLSHLVTTQIEQAVGRGDLRTIRWLADRLGLAAPAALERPADPPGPDLADRAEPVPEADLAEAIPLDWQDEFAPDLPLP</sequence>
<evidence type="ECO:0000313" key="3">
    <source>
        <dbReference type="Proteomes" id="UP000245629"/>
    </source>
</evidence>
<protein>
    <submittedName>
        <fullName evidence="2">Uncharacterized protein</fullName>
    </submittedName>
</protein>
<name>A0A2S2CSR7_9PROT</name>
<dbReference type="AlphaFoldDB" id="A0A2S2CSR7"/>
<dbReference type="KEGG" id="azz:DEW08_15650"/>
<dbReference type="Proteomes" id="UP000245629">
    <property type="component" value="Chromosome 2"/>
</dbReference>
<proteinExistence type="predicted"/>
<feature type="region of interest" description="Disordered" evidence="1">
    <location>
        <begin position="1"/>
        <end position="36"/>
    </location>
</feature>
<dbReference type="RefSeq" id="WP_109328649.1">
    <property type="nucleotide sequence ID" value="NZ_CP029353.1"/>
</dbReference>
<feature type="region of interest" description="Disordered" evidence="1">
    <location>
        <begin position="139"/>
        <end position="159"/>
    </location>
</feature>
<feature type="compositionally biased region" description="Polar residues" evidence="1">
    <location>
        <begin position="1"/>
        <end position="13"/>
    </location>
</feature>
<organism evidence="2 3">
    <name type="scientific">Azospirillum thermophilum</name>
    <dbReference type="NCBI Taxonomy" id="2202148"/>
    <lineage>
        <taxon>Bacteria</taxon>
        <taxon>Pseudomonadati</taxon>
        <taxon>Pseudomonadota</taxon>
        <taxon>Alphaproteobacteria</taxon>
        <taxon>Rhodospirillales</taxon>
        <taxon>Azospirillaceae</taxon>
        <taxon>Azospirillum</taxon>
    </lineage>
</organism>